<dbReference type="EMBL" id="JBJKFK010005650">
    <property type="protein sequence ID" value="KAL3308213.1"/>
    <property type="molecule type" value="Genomic_DNA"/>
</dbReference>
<reference evidence="1 2" key="1">
    <citation type="submission" date="2024-11" db="EMBL/GenBank/DDBJ databases">
        <title>Adaptive evolution of stress response genes in parasites aligns with host niche diversity.</title>
        <authorList>
            <person name="Hahn C."/>
            <person name="Resl P."/>
        </authorList>
    </citation>
    <scope>NUCLEOTIDE SEQUENCE [LARGE SCALE GENOMIC DNA]</scope>
    <source>
        <strain evidence="1">EGGRZ-B1_66</strain>
        <tissue evidence="1">Body</tissue>
    </source>
</reference>
<accession>A0ABD2PL23</accession>
<comment type="caution">
    <text evidence="1">The sequence shown here is derived from an EMBL/GenBank/DDBJ whole genome shotgun (WGS) entry which is preliminary data.</text>
</comment>
<proteinExistence type="predicted"/>
<gene>
    <name evidence="1" type="ORF">Ciccas_013260</name>
</gene>
<evidence type="ECO:0000313" key="1">
    <source>
        <dbReference type="EMBL" id="KAL3308213.1"/>
    </source>
</evidence>
<dbReference type="AlphaFoldDB" id="A0ABD2PL23"/>
<name>A0ABD2PL23_9PLAT</name>
<keyword evidence="2" id="KW-1185">Reference proteome</keyword>
<dbReference type="Proteomes" id="UP001626550">
    <property type="component" value="Unassembled WGS sequence"/>
</dbReference>
<protein>
    <submittedName>
        <fullName evidence="1">Uncharacterized protein</fullName>
    </submittedName>
</protein>
<organism evidence="1 2">
    <name type="scientific">Cichlidogyrus casuarinus</name>
    <dbReference type="NCBI Taxonomy" id="1844966"/>
    <lineage>
        <taxon>Eukaryota</taxon>
        <taxon>Metazoa</taxon>
        <taxon>Spiralia</taxon>
        <taxon>Lophotrochozoa</taxon>
        <taxon>Platyhelminthes</taxon>
        <taxon>Monogenea</taxon>
        <taxon>Monopisthocotylea</taxon>
        <taxon>Dactylogyridea</taxon>
        <taxon>Ancyrocephalidae</taxon>
        <taxon>Cichlidogyrus</taxon>
    </lineage>
</organism>
<evidence type="ECO:0000313" key="2">
    <source>
        <dbReference type="Proteomes" id="UP001626550"/>
    </source>
</evidence>
<sequence>MGLTATTLNLWDPPLQSHVPVTRINEKGEPELFFENAHPAYRLDENRNILMTDGRGNIYWAGNTDVSQIIINEQNISMLSYENNNLPYYWEFLGIY</sequence>